<gene>
    <name evidence="3" type="ORF">Voc01_015010</name>
</gene>
<dbReference type="PANTHER" id="PTHR14969">
    <property type="entry name" value="SPHINGOSINE-1-PHOSPHATE PHOSPHOHYDROLASE"/>
    <property type="match status" value="1"/>
</dbReference>
<keyword evidence="1" id="KW-0472">Membrane</keyword>
<feature type="transmembrane region" description="Helical" evidence="1">
    <location>
        <begin position="171"/>
        <end position="198"/>
    </location>
</feature>
<organism evidence="3 4">
    <name type="scientific">Virgisporangium ochraceum</name>
    <dbReference type="NCBI Taxonomy" id="65505"/>
    <lineage>
        <taxon>Bacteria</taxon>
        <taxon>Bacillati</taxon>
        <taxon>Actinomycetota</taxon>
        <taxon>Actinomycetes</taxon>
        <taxon>Micromonosporales</taxon>
        <taxon>Micromonosporaceae</taxon>
        <taxon>Virgisporangium</taxon>
    </lineage>
</organism>
<feature type="transmembrane region" description="Helical" evidence="1">
    <location>
        <begin position="84"/>
        <end position="105"/>
    </location>
</feature>
<comment type="caution">
    <text evidence="3">The sequence shown here is derived from an EMBL/GenBank/DDBJ whole genome shotgun (WGS) entry which is preliminary data.</text>
</comment>
<dbReference type="Pfam" id="PF01569">
    <property type="entry name" value="PAP2"/>
    <property type="match status" value="1"/>
</dbReference>
<evidence type="ECO:0000313" key="4">
    <source>
        <dbReference type="Proteomes" id="UP000635606"/>
    </source>
</evidence>
<sequence length="236" mass="26116">MRRGRGWLPDAVLVLVLGAITALVWTGVTHGIDLDTRDWVDSHRPTWAYVTARVLNYLGQGTPLAILAMGLAVLLAWRQHSVRPVLPVLTAYLMLMFVVGPMKVFTDRAAPHKPEDTLNREEFFSGGMSYPSGHTANTIVWYGVLVLLLSALAPAALTPAARLALRFGPPLIVAFVTTYLGFHWITDTVAGLVAGLLLDRLLRRVNWDAVPLHRVPGTRRWAERGWFGKVPDLALR</sequence>
<proteinExistence type="predicted"/>
<keyword evidence="1" id="KW-0812">Transmembrane</keyword>
<evidence type="ECO:0000313" key="3">
    <source>
        <dbReference type="EMBL" id="GIJ66584.1"/>
    </source>
</evidence>
<keyword evidence="1" id="KW-1133">Transmembrane helix</keyword>
<dbReference type="Gene3D" id="1.20.144.10">
    <property type="entry name" value="Phosphatidic acid phosphatase type 2/haloperoxidase"/>
    <property type="match status" value="1"/>
</dbReference>
<dbReference type="SUPFAM" id="SSF48317">
    <property type="entry name" value="Acid phosphatase/Vanadium-dependent haloperoxidase"/>
    <property type="match status" value="1"/>
</dbReference>
<dbReference type="SMART" id="SM00014">
    <property type="entry name" value="acidPPc"/>
    <property type="match status" value="1"/>
</dbReference>
<feature type="transmembrane region" description="Helical" evidence="1">
    <location>
        <begin position="139"/>
        <end position="159"/>
    </location>
</feature>
<accession>A0A8J3ZML7</accession>
<reference evidence="3" key="1">
    <citation type="submission" date="2021-01" db="EMBL/GenBank/DDBJ databases">
        <title>Whole genome shotgun sequence of Virgisporangium ochraceum NBRC 16418.</title>
        <authorList>
            <person name="Komaki H."/>
            <person name="Tamura T."/>
        </authorList>
    </citation>
    <scope>NUCLEOTIDE SEQUENCE</scope>
    <source>
        <strain evidence="3">NBRC 16418</strain>
    </source>
</reference>
<dbReference type="InterPro" id="IPR036938">
    <property type="entry name" value="PAP2/HPO_sf"/>
</dbReference>
<dbReference type="InterPro" id="IPR000326">
    <property type="entry name" value="PAP2/HPO"/>
</dbReference>
<keyword evidence="4" id="KW-1185">Reference proteome</keyword>
<name>A0A8J3ZML7_9ACTN</name>
<feature type="domain" description="Phosphatidic acid phosphatase type 2/haloperoxidase" evidence="2">
    <location>
        <begin position="86"/>
        <end position="203"/>
    </location>
</feature>
<dbReference type="PANTHER" id="PTHR14969:SF13">
    <property type="entry name" value="AT30094P"/>
    <property type="match status" value="1"/>
</dbReference>
<protein>
    <recommendedName>
        <fullName evidence="2">Phosphatidic acid phosphatase type 2/haloperoxidase domain-containing protein</fullName>
    </recommendedName>
</protein>
<evidence type="ECO:0000259" key="2">
    <source>
        <dbReference type="SMART" id="SM00014"/>
    </source>
</evidence>
<evidence type="ECO:0000256" key="1">
    <source>
        <dbReference type="SAM" id="Phobius"/>
    </source>
</evidence>
<dbReference type="EMBL" id="BOPH01000018">
    <property type="protein sequence ID" value="GIJ66584.1"/>
    <property type="molecule type" value="Genomic_DNA"/>
</dbReference>
<feature type="transmembrane region" description="Helical" evidence="1">
    <location>
        <begin position="55"/>
        <end position="77"/>
    </location>
</feature>
<dbReference type="AlphaFoldDB" id="A0A8J3ZML7"/>
<dbReference type="RefSeq" id="WP_203926540.1">
    <property type="nucleotide sequence ID" value="NZ_BOPH01000018.1"/>
</dbReference>
<dbReference type="Proteomes" id="UP000635606">
    <property type="component" value="Unassembled WGS sequence"/>
</dbReference>